<sequence>MNFEHLNKSDCFDLLKDRRTVRPRALKLIRTDVVHSWTHHITIGQHYPEFANSISLDRLKSLYIAYKEDNLAYLIGRQSGQWLHVYIREFLELFGHSVEELVLEVDHRQVDDRHTTVPALTSPQTPFSTLTNLKSLTFNLYTGPHASLSPSLSHSIQLLLTFIQSLPSPSSLTSLRILFFSTFQWSPDMSSEAEVFEELFNVIASGEFEGLEKVRVDVKLICEDVPSRMVMVEDSKECVIRSRDYSGISELRERGIDVRFRTFLLSG</sequence>
<accession>A0AAD5VTN2</accession>
<dbReference type="Proteomes" id="UP001213000">
    <property type="component" value="Unassembled WGS sequence"/>
</dbReference>
<reference evidence="1" key="1">
    <citation type="submission" date="2022-07" db="EMBL/GenBank/DDBJ databases">
        <title>Genome Sequence of Leucocoprinus birnbaumii.</title>
        <authorList>
            <person name="Buettner E."/>
        </authorList>
    </citation>
    <scope>NUCLEOTIDE SEQUENCE</scope>
    <source>
        <strain evidence="1">VT141</strain>
    </source>
</reference>
<name>A0AAD5VTN2_9AGAR</name>
<dbReference type="AlphaFoldDB" id="A0AAD5VTN2"/>
<dbReference type="EMBL" id="JANIEX010000400">
    <property type="protein sequence ID" value="KAJ3567628.1"/>
    <property type="molecule type" value="Genomic_DNA"/>
</dbReference>
<evidence type="ECO:0000313" key="2">
    <source>
        <dbReference type="Proteomes" id="UP001213000"/>
    </source>
</evidence>
<comment type="caution">
    <text evidence="1">The sequence shown here is derived from an EMBL/GenBank/DDBJ whole genome shotgun (WGS) entry which is preliminary data.</text>
</comment>
<protein>
    <submittedName>
        <fullName evidence="1">Uncharacterized protein</fullName>
    </submittedName>
</protein>
<keyword evidence="2" id="KW-1185">Reference proteome</keyword>
<proteinExistence type="predicted"/>
<organism evidence="1 2">
    <name type="scientific">Leucocoprinus birnbaumii</name>
    <dbReference type="NCBI Taxonomy" id="56174"/>
    <lineage>
        <taxon>Eukaryota</taxon>
        <taxon>Fungi</taxon>
        <taxon>Dikarya</taxon>
        <taxon>Basidiomycota</taxon>
        <taxon>Agaricomycotina</taxon>
        <taxon>Agaricomycetes</taxon>
        <taxon>Agaricomycetidae</taxon>
        <taxon>Agaricales</taxon>
        <taxon>Agaricineae</taxon>
        <taxon>Agaricaceae</taxon>
        <taxon>Leucocoprinus</taxon>
    </lineage>
</organism>
<gene>
    <name evidence="1" type="ORF">NP233_g6245</name>
</gene>
<evidence type="ECO:0000313" key="1">
    <source>
        <dbReference type="EMBL" id="KAJ3567628.1"/>
    </source>
</evidence>